<comment type="caution">
    <text evidence="1">The sequence shown here is derived from an EMBL/GenBank/DDBJ whole genome shotgun (WGS) entry which is preliminary data.</text>
</comment>
<dbReference type="RefSeq" id="WP_203766926.1">
    <property type="nucleotide sequence ID" value="NZ_BAAAYJ010000005.1"/>
</dbReference>
<dbReference type="EMBL" id="BOMQ01000024">
    <property type="protein sequence ID" value="GIE48397.1"/>
    <property type="molecule type" value="Genomic_DNA"/>
</dbReference>
<accession>A0A919ML48</accession>
<gene>
    <name evidence="1" type="ORF">Ani05nite_19310</name>
</gene>
<reference evidence="1" key="1">
    <citation type="submission" date="2021-01" db="EMBL/GenBank/DDBJ databases">
        <title>Whole genome shotgun sequence of Actinoplanes nipponensis NBRC 14063.</title>
        <authorList>
            <person name="Komaki H."/>
            <person name="Tamura T."/>
        </authorList>
    </citation>
    <scope>NUCLEOTIDE SEQUENCE</scope>
    <source>
        <strain evidence="1">NBRC 14063</strain>
    </source>
</reference>
<dbReference type="AlphaFoldDB" id="A0A919ML48"/>
<dbReference type="Proteomes" id="UP000647172">
    <property type="component" value="Unassembled WGS sequence"/>
</dbReference>
<evidence type="ECO:0000313" key="2">
    <source>
        <dbReference type="Proteomes" id="UP000647172"/>
    </source>
</evidence>
<name>A0A919ML48_9ACTN</name>
<proteinExistence type="predicted"/>
<keyword evidence="2" id="KW-1185">Reference proteome</keyword>
<sequence>MSRRAYAHDAVLMMGPEADPRAPGGAITTALCGHWQHEPPCPLAEHHTSAERTDGEVRLHVLFATAPERETEVRELIDEALAAGAFAGPDGTSSFWSLVSSGPGTIAPEERAHAARLAG</sequence>
<evidence type="ECO:0000313" key="1">
    <source>
        <dbReference type="EMBL" id="GIE48397.1"/>
    </source>
</evidence>
<protein>
    <submittedName>
        <fullName evidence="1">Uncharacterized protein</fullName>
    </submittedName>
</protein>
<organism evidence="1 2">
    <name type="scientific">Actinoplanes nipponensis</name>
    <dbReference type="NCBI Taxonomy" id="135950"/>
    <lineage>
        <taxon>Bacteria</taxon>
        <taxon>Bacillati</taxon>
        <taxon>Actinomycetota</taxon>
        <taxon>Actinomycetes</taxon>
        <taxon>Micromonosporales</taxon>
        <taxon>Micromonosporaceae</taxon>
        <taxon>Actinoplanes</taxon>
    </lineage>
</organism>